<evidence type="ECO:0000256" key="3">
    <source>
        <dbReference type="ARBA" id="ARBA00022670"/>
    </source>
</evidence>
<dbReference type="EC" id="3.4.-.-" evidence="8"/>
<keyword evidence="6 8" id="KW-1133">Transmembrane helix</keyword>
<dbReference type="Pfam" id="PF04647">
    <property type="entry name" value="AgrB"/>
    <property type="match status" value="1"/>
</dbReference>
<evidence type="ECO:0000256" key="4">
    <source>
        <dbReference type="ARBA" id="ARBA00022692"/>
    </source>
</evidence>
<protein>
    <recommendedName>
        <fullName evidence="8">Putative AgrB-like protein</fullName>
        <ecNumber evidence="8">3.4.-.-</ecNumber>
    </recommendedName>
</protein>
<sequence>MIVTDKLTKKLTNFIGETLSKSDEDLEKIEYGIKVIFLNLFKMIILFSTAYILGVFKYTLIALIIFAIFRTFASGAHANSSLQCIILNYVLFLGNVYVSMYFPLNKLYISLIFIISLILTYFYAPADTADRPLVSTKLRKSLKIKSLLVVIFFYIICMIIKNDIYMNLITFSILEEALVITPVSYKILGKTYNNYENIQL</sequence>
<comment type="caution">
    <text evidence="9">The sequence shown here is derived from an EMBL/GenBank/DDBJ whole genome shotgun (WGS) entry which is preliminary data.</text>
</comment>
<comment type="similarity">
    <text evidence="8">Belongs to the AgrB family.</text>
</comment>
<dbReference type="SMART" id="SM00793">
    <property type="entry name" value="AgrB"/>
    <property type="match status" value="1"/>
</dbReference>
<comment type="subcellular location">
    <subcellularLocation>
        <location evidence="8">Cell membrane</location>
        <topology evidence="8">Multi-pass membrane protein</topology>
    </subcellularLocation>
</comment>
<keyword evidence="4 8" id="KW-0812">Transmembrane</keyword>
<reference evidence="9 10" key="1">
    <citation type="submission" date="2020-08" db="EMBL/GenBank/DDBJ databases">
        <title>A Genomic Blueprint of the Chicken Gut Microbiome.</title>
        <authorList>
            <person name="Gilroy R."/>
            <person name="Ravi A."/>
            <person name="Getino M."/>
            <person name="Pursley I."/>
            <person name="Horton D.L."/>
            <person name="Alikhan N.-F."/>
            <person name="Baker D."/>
            <person name="Gharbi K."/>
            <person name="Hall N."/>
            <person name="Watson M."/>
            <person name="Adriaenssens E.M."/>
            <person name="Foster-Nyarko E."/>
            <person name="Jarju S."/>
            <person name="Secka A."/>
            <person name="Antonio M."/>
            <person name="Oren A."/>
            <person name="Chaudhuri R."/>
            <person name="La Ragione R.M."/>
            <person name="Hildebrand F."/>
            <person name="Pallen M.J."/>
        </authorList>
    </citation>
    <scope>NUCLEOTIDE SEQUENCE [LARGE SCALE GENOMIC DNA]</scope>
    <source>
        <strain evidence="9 10">Sa3CVN1</strain>
    </source>
</reference>
<keyword evidence="5 8" id="KW-0378">Hydrolase</keyword>
<keyword evidence="2 8" id="KW-0673">Quorum sensing</keyword>
<evidence type="ECO:0000256" key="8">
    <source>
        <dbReference type="HAMAP-Rule" id="MF_00784"/>
    </source>
</evidence>
<dbReference type="RefSeq" id="WP_191767591.1">
    <property type="nucleotide sequence ID" value="NZ_JACSRA010000002.1"/>
</dbReference>
<feature type="transmembrane region" description="Helical" evidence="8">
    <location>
        <begin position="107"/>
        <end position="124"/>
    </location>
</feature>
<gene>
    <name evidence="9" type="ORF">H9661_02135</name>
</gene>
<evidence type="ECO:0000256" key="5">
    <source>
        <dbReference type="ARBA" id="ARBA00022801"/>
    </source>
</evidence>
<keyword evidence="7 8" id="KW-0472">Membrane</keyword>
<evidence type="ECO:0000313" key="10">
    <source>
        <dbReference type="Proteomes" id="UP000627781"/>
    </source>
</evidence>
<dbReference type="InterPro" id="IPR006741">
    <property type="entry name" value="AgrB"/>
</dbReference>
<feature type="transmembrane region" description="Helical" evidence="8">
    <location>
        <begin position="144"/>
        <end position="160"/>
    </location>
</feature>
<feature type="transmembrane region" description="Helical" evidence="8">
    <location>
        <begin position="44"/>
        <end position="68"/>
    </location>
</feature>
<accession>A0ABR8PPP4</accession>
<name>A0ABR8PPP4_9CLOT</name>
<dbReference type="HAMAP" id="MF_00784">
    <property type="entry name" value="AgrB"/>
    <property type="match status" value="1"/>
</dbReference>
<feature type="transmembrane region" description="Helical" evidence="8">
    <location>
        <begin position="80"/>
        <end position="100"/>
    </location>
</feature>
<dbReference type="EMBL" id="JACSRA010000002">
    <property type="protein sequence ID" value="MBD7910145.1"/>
    <property type="molecule type" value="Genomic_DNA"/>
</dbReference>
<keyword evidence="1 8" id="KW-1003">Cell membrane</keyword>
<dbReference type="Proteomes" id="UP000627781">
    <property type="component" value="Unassembled WGS sequence"/>
</dbReference>
<organism evidence="9 10">
    <name type="scientific">Clostridium cibarium</name>
    <dbReference type="NCBI Taxonomy" id="2762247"/>
    <lineage>
        <taxon>Bacteria</taxon>
        <taxon>Bacillati</taxon>
        <taxon>Bacillota</taxon>
        <taxon>Clostridia</taxon>
        <taxon>Eubacteriales</taxon>
        <taxon>Clostridiaceae</taxon>
        <taxon>Clostridium</taxon>
    </lineage>
</organism>
<evidence type="ECO:0000256" key="6">
    <source>
        <dbReference type="ARBA" id="ARBA00022989"/>
    </source>
</evidence>
<proteinExistence type="inferred from homology"/>
<keyword evidence="3 8" id="KW-0645">Protease</keyword>
<evidence type="ECO:0000256" key="7">
    <source>
        <dbReference type="ARBA" id="ARBA00023136"/>
    </source>
</evidence>
<keyword evidence="10" id="KW-1185">Reference proteome</keyword>
<evidence type="ECO:0000256" key="1">
    <source>
        <dbReference type="ARBA" id="ARBA00022475"/>
    </source>
</evidence>
<evidence type="ECO:0000256" key="2">
    <source>
        <dbReference type="ARBA" id="ARBA00022654"/>
    </source>
</evidence>
<comment type="function">
    <text evidence="8">May be involved in the proteolytic processing of a quorum sensing system signal molecule precursor.</text>
</comment>
<evidence type="ECO:0000313" key="9">
    <source>
        <dbReference type="EMBL" id="MBD7910145.1"/>
    </source>
</evidence>